<dbReference type="GO" id="GO:0003700">
    <property type="term" value="F:DNA-binding transcription factor activity"/>
    <property type="evidence" value="ECO:0007669"/>
    <property type="project" value="TreeGrafter"/>
</dbReference>
<dbReference type="Proteomes" id="UP000260351">
    <property type="component" value="Unassembled WGS sequence"/>
</dbReference>
<dbReference type="Gene3D" id="1.10.10.10">
    <property type="entry name" value="Winged helix-like DNA-binding domain superfamily/Winged helix DNA-binding domain"/>
    <property type="match status" value="1"/>
</dbReference>
<sequence>MLRISKLTDYATVLLAALAHRPDECVPASRLAELTKLETPTVAKVLKTLARSGLVTSVRGVNGGYKLAEPPEEISVAGIVSAMEGPIALTECGLEPGLCSHESDCSLRGNWQKIGRAVESALAGLSLADLAEPSSRRIAIRAEVAASSQREMS</sequence>
<dbReference type="Pfam" id="PF02082">
    <property type="entry name" value="Rrf2"/>
    <property type="match status" value="1"/>
</dbReference>
<proteinExistence type="predicted"/>
<dbReference type="AlphaFoldDB" id="A0A3E1KA91"/>
<comment type="caution">
    <text evidence="1">The sequence shown here is derived from an EMBL/GenBank/DDBJ whole genome shotgun (WGS) entry which is preliminary data.</text>
</comment>
<name>A0A3E1KA91_9GAMM</name>
<dbReference type="PANTHER" id="PTHR33221:SF2">
    <property type="entry name" value="TRANSCRIPTIONAL REGULATOR"/>
    <property type="match status" value="1"/>
</dbReference>
<dbReference type="SUPFAM" id="SSF46785">
    <property type="entry name" value="Winged helix' DNA-binding domain"/>
    <property type="match status" value="1"/>
</dbReference>
<dbReference type="InterPro" id="IPR014290">
    <property type="entry name" value="SUF_FeS_clus_asmbl_reg"/>
</dbReference>
<reference evidence="1 2" key="1">
    <citation type="submission" date="2018-08" db="EMBL/GenBank/DDBJ databases">
        <title>Wenzhouxiangella salilacus sp. nov., a novel bacterium isolated from a saline lake in Xinjiang Province, China.</title>
        <authorList>
            <person name="Han S."/>
        </authorList>
    </citation>
    <scope>NUCLEOTIDE SEQUENCE [LARGE SCALE GENOMIC DNA]</scope>
    <source>
        <strain evidence="1 2">XDB06</strain>
    </source>
</reference>
<dbReference type="NCBIfam" id="TIGR00738">
    <property type="entry name" value="rrf2_super"/>
    <property type="match status" value="1"/>
</dbReference>
<dbReference type="EMBL" id="QUZK01000022">
    <property type="protein sequence ID" value="RFF31221.1"/>
    <property type="molecule type" value="Genomic_DNA"/>
</dbReference>
<gene>
    <name evidence="1" type="ORF">DZC52_05230</name>
</gene>
<accession>A0A3E1KA91</accession>
<dbReference type="PANTHER" id="PTHR33221">
    <property type="entry name" value="WINGED HELIX-TURN-HELIX TRANSCRIPTIONAL REGULATOR, RRF2 FAMILY"/>
    <property type="match status" value="1"/>
</dbReference>
<dbReference type="InterPro" id="IPR036388">
    <property type="entry name" value="WH-like_DNA-bd_sf"/>
</dbReference>
<protein>
    <submittedName>
        <fullName evidence="1">SUF system Fe-S cluster assembly regulator</fullName>
    </submittedName>
</protein>
<dbReference type="PROSITE" id="PS01332">
    <property type="entry name" value="HTH_RRF2_1"/>
    <property type="match status" value="1"/>
</dbReference>
<dbReference type="InterPro" id="IPR036390">
    <property type="entry name" value="WH_DNA-bd_sf"/>
</dbReference>
<dbReference type="InterPro" id="IPR000944">
    <property type="entry name" value="Tscrpt_reg_Rrf2"/>
</dbReference>
<organism evidence="1 2">
    <name type="scientific">Wenzhouxiangella sediminis</name>
    <dbReference type="NCBI Taxonomy" id="1792836"/>
    <lineage>
        <taxon>Bacteria</taxon>
        <taxon>Pseudomonadati</taxon>
        <taxon>Pseudomonadota</taxon>
        <taxon>Gammaproteobacteria</taxon>
        <taxon>Chromatiales</taxon>
        <taxon>Wenzhouxiangellaceae</taxon>
        <taxon>Wenzhouxiangella</taxon>
    </lineage>
</organism>
<dbReference type="PROSITE" id="PS51197">
    <property type="entry name" value="HTH_RRF2_2"/>
    <property type="match status" value="1"/>
</dbReference>
<dbReference type="NCBIfam" id="TIGR02944">
    <property type="entry name" value="suf_reg_Xantho"/>
    <property type="match status" value="1"/>
</dbReference>
<dbReference type="RefSeq" id="WP_116650069.1">
    <property type="nucleotide sequence ID" value="NZ_QUZK01000022.1"/>
</dbReference>
<dbReference type="OrthoDB" id="9808360at2"/>
<evidence type="ECO:0000313" key="2">
    <source>
        <dbReference type="Proteomes" id="UP000260351"/>
    </source>
</evidence>
<keyword evidence="2" id="KW-1185">Reference proteome</keyword>
<evidence type="ECO:0000313" key="1">
    <source>
        <dbReference type="EMBL" id="RFF31221.1"/>
    </source>
</evidence>
<dbReference type="GO" id="GO:0005829">
    <property type="term" value="C:cytosol"/>
    <property type="evidence" value="ECO:0007669"/>
    <property type="project" value="TreeGrafter"/>
</dbReference>
<dbReference type="InterPro" id="IPR030489">
    <property type="entry name" value="TR_Rrf2-type_CS"/>
</dbReference>